<dbReference type="KEGG" id="hau:Haur_2207"/>
<dbReference type="InterPro" id="IPR019734">
    <property type="entry name" value="TPR_rpt"/>
</dbReference>
<dbReference type="InterPro" id="IPR027417">
    <property type="entry name" value="P-loop_NTPase"/>
</dbReference>
<feature type="domain" description="HTH cro/C1-type" evidence="1">
    <location>
        <begin position="11"/>
        <end position="65"/>
    </location>
</feature>
<organism evidence="2 3">
    <name type="scientific">Herpetosiphon aurantiacus (strain ATCC 23779 / DSM 785 / 114-95)</name>
    <dbReference type="NCBI Taxonomy" id="316274"/>
    <lineage>
        <taxon>Bacteria</taxon>
        <taxon>Bacillati</taxon>
        <taxon>Chloroflexota</taxon>
        <taxon>Chloroflexia</taxon>
        <taxon>Herpetosiphonales</taxon>
        <taxon>Herpetosiphonaceae</taxon>
        <taxon>Herpetosiphon</taxon>
    </lineage>
</organism>
<dbReference type="Gene3D" id="3.40.50.300">
    <property type="entry name" value="P-loop containing nucleotide triphosphate hydrolases"/>
    <property type="match status" value="1"/>
</dbReference>
<dbReference type="SMART" id="SM00382">
    <property type="entry name" value="AAA"/>
    <property type="match status" value="1"/>
</dbReference>
<proteinExistence type="predicted"/>
<dbReference type="HOGENOM" id="CLU_004665_5_2_0"/>
<gene>
    <name evidence="2" type="ordered locus">Haur_2207</name>
</gene>
<dbReference type="InterPro" id="IPR003593">
    <property type="entry name" value="AAA+_ATPase"/>
</dbReference>
<dbReference type="InParanoid" id="A9AX39"/>
<dbReference type="STRING" id="316274.Haur_2207"/>
<evidence type="ECO:0000313" key="3">
    <source>
        <dbReference type="Proteomes" id="UP000000787"/>
    </source>
</evidence>
<dbReference type="InterPro" id="IPR011990">
    <property type="entry name" value="TPR-like_helical_dom_sf"/>
</dbReference>
<dbReference type="Pfam" id="PF13424">
    <property type="entry name" value="TPR_12"/>
    <property type="match status" value="1"/>
</dbReference>
<dbReference type="AlphaFoldDB" id="A9AX39"/>
<dbReference type="EMBL" id="CP000875">
    <property type="protein sequence ID" value="ABX04847.1"/>
    <property type="molecule type" value="Genomic_DNA"/>
</dbReference>
<dbReference type="SMART" id="SM00530">
    <property type="entry name" value="HTH_XRE"/>
    <property type="match status" value="1"/>
</dbReference>
<dbReference type="GO" id="GO:0043531">
    <property type="term" value="F:ADP binding"/>
    <property type="evidence" value="ECO:0007669"/>
    <property type="project" value="InterPro"/>
</dbReference>
<keyword evidence="3" id="KW-1185">Reference proteome</keyword>
<dbReference type="CDD" id="cd00093">
    <property type="entry name" value="HTH_XRE"/>
    <property type="match status" value="1"/>
</dbReference>
<dbReference type="InterPro" id="IPR001387">
    <property type="entry name" value="Cro/C1-type_HTH"/>
</dbReference>
<dbReference type="eggNOG" id="COG1813">
    <property type="taxonomic scope" value="Bacteria"/>
</dbReference>
<accession>A9AX39</accession>
<evidence type="ECO:0000259" key="1">
    <source>
        <dbReference type="PROSITE" id="PS50943"/>
    </source>
</evidence>
<reference evidence="2 3" key="1">
    <citation type="journal article" date="2011" name="Stand. Genomic Sci.">
        <title>Complete genome sequence of the filamentous gliding predatory bacterium Herpetosiphon aurantiacus type strain (114-95(T)).</title>
        <authorList>
            <person name="Kiss H."/>
            <person name="Nett M."/>
            <person name="Domin N."/>
            <person name="Martin K."/>
            <person name="Maresca J.A."/>
            <person name="Copeland A."/>
            <person name="Lapidus A."/>
            <person name="Lucas S."/>
            <person name="Berry K.W."/>
            <person name="Glavina Del Rio T."/>
            <person name="Dalin E."/>
            <person name="Tice H."/>
            <person name="Pitluck S."/>
            <person name="Richardson P."/>
            <person name="Bruce D."/>
            <person name="Goodwin L."/>
            <person name="Han C."/>
            <person name="Detter J.C."/>
            <person name="Schmutz J."/>
            <person name="Brettin T."/>
            <person name="Land M."/>
            <person name="Hauser L."/>
            <person name="Kyrpides N.C."/>
            <person name="Ivanova N."/>
            <person name="Goker M."/>
            <person name="Woyke T."/>
            <person name="Klenk H.P."/>
            <person name="Bryant D.A."/>
        </authorList>
    </citation>
    <scope>NUCLEOTIDE SEQUENCE [LARGE SCALE GENOMIC DNA]</scope>
    <source>
        <strain evidence="3">ATCC 23779 / DSM 785 / 114-95</strain>
    </source>
</reference>
<dbReference type="PRINTS" id="PR00364">
    <property type="entry name" value="DISEASERSIST"/>
</dbReference>
<dbReference type="Gene3D" id="1.10.260.40">
    <property type="entry name" value="lambda repressor-like DNA-binding domains"/>
    <property type="match status" value="1"/>
</dbReference>
<dbReference type="eggNOG" id="COG3903">
    <property type="taxonomic scope" value="Bacteria"/>
</dbReference>
<dbReference type="Pfam" id="PF01381">
    <property type="entry name" value="HTH_3"/>
    <property type="match status" value="1"/>
</dbReference>
<dbReference type="Gene3D" id="1.25.40.10">
    <property type="entry name" value="Tetratricopeptide repeat domain"/>
    <property type="match status" value="2"/>
</dbReference>
<dbReference type="PANTHER" id="PTHR47691:SF3">
    <property type="entry name" value="HTH-TYPE TRANSCRIPTIONAL REGULATOR RV0890C-RELATED"/>
    <property type="match status" value="1"/>
</dbReference>
<dbReference type="PANTHER" id="PTHR47691">
    <property type="entry name" value="REGULATOR-RELATED"/>
    <property type="match status" value="1"/>
</dbReference>
<dbReference type="SUPFAM" id="SSF52540">
    <property type="entry name" value="P-loop containing nucleoside triphosphate hydrolases"/>
    <property type="match status" value="1"/>
</dbReference>
<dbReference type="SMART" id="SM00028">
    <property type="entry name" value="TPR"/>
    <property type="match status" value="5"/>
</dbReference>
<sequence>MDDRPIFPEWIKQARKQLGLGRAELAHQVGCSLAMLRQLEYGTRRPSRQLAERLASFLQIPAEQQSLFVQTARVHQPPSPINPVPLVKRLPEPTQPLIGREELLAHASQLLLQSSTRLLSIVGPGGVGKTHFASQLAQQIQAHFSDGSFFIGLASLHDAEQLPTLIAQTLEIPQPTHQSTLEQLIGAIDQRSILLMLDNLEHVMMVVPIISQLITQCNKLKMLITSRFALKLHDEHLIDLPPLDVPQHPPEHQASAETNYSAVELFELRAKMVQPQFSLTAQNRAIVGEICRRLDGLPLAIELAAARIRGLPPQAMLARLDRRLELFDQGNSDLPERHQTLRNLIAWSYTLLTPNEQTIFRTLSLFANHWTLGAAEYLCQAQIAKPQVLTILLNLLDKSLVREESSNDGIATFAMLEIIREYGLEQLEQTSEAHALRWRHAHYYIQLAQHAEQQLGQQEALWLERLTWERSNLWDALNWLVAQQAAEALLQLIGSLWKFWQIRHLWREGLHWIELALALPLVNSEAYQQARAKVLWGAGWLAVDLHQHDLAQAMFEQSLHLATSLDDQQGIARALHGVGLLAEWAGQRDFAMRAYQESLSLFRQLDDQEEIAWSLFHLGAALQSQGQAKQARHFLEAALATSRRLAHSWSIVHQTKALGQMAIDQGRYADAELLLNEGLKLAQNHQYQQIYLEILRHLGRSALEQGHYQQARERFQASLEQAQLLKEPSAIRWASIHLNWLGILEGDLTQAYAFEQQLAIFERDEPAWAIAWLKARLGTIALLKCQPEVAQSWFLASIQMYQANDLPWGLVECLEGLAHSLWLSKQAHQAAACLQLLSAAEQQRQSLPRLRSVPEQAAWQTSLAWCQQQLSPEQFAHIWQTGATQTLEQLLKPFNHETQSA</sequence>
<dbReference type="PROSITE" id="PS50943">
    <property type="entry name" value="HTH_CROC1"/>
    <property type="match status" value="1"/>
</dbReference>
<dbReference type="Proteomes" id="UP000000787">
    <property type="component" value="Chromosome"/>
</dbReference>
<evidence type="ECO:0000313" key="2">
    <source>
        <dbReference type="EMBL" id="ABX04847.1"/>
    </source>
</evidence>
<dbReference type="InterPro" id="IPR010982">
    <property type="entry name" value="Lambda_DNA-bd_dom_sf"/>
</dbReference>
<protein>
    <submittedName>
        <fullName evidence="2">Transcriptional regulator, XRE family</fullName>
    </submittedName>
</protein>
<dbReference type="Pfam" id="PF00931">
    <property type="entry name" value="NB-ARC"/>
    <property type="match status" value="1"/>
</dbReference>
<name>A9AX39_HERA2</name>
<dbReference type="BioCyc" id="HAUR316274:GHYA-2235-MONOMER"/>
<dbReference type="GO" id="GO:0003677">
    <property type="term" value="F:DNA binding"/>
    <property type="evidence" value="ECO:0007669"/>
    <property type="project" value="InterPro"/>
</dbReference>
<dbReference type="InterPro" id="IPR002182">
    <property type="entry name" value="NB-ARC"/>
</dbReference>
<dbReference type="SUPFAM" id="SSF48452">
    <property type="entry name" value="TPR-like"/>
    <property type="match status" value="2"/>
</dbReference>
<dbReference type="SUPFAM" id="SSF47413">
    <property type="entry name" value="lambda repressor-like DNA-binding domains"/>
    <property type="match status" value="1"/>
</dbReference>